<gene>
    <name evidence="2" type="ORF">Tci_351082</name>
</gene>
<dbReference type="EMBL" id="BKCJ010130299">
    <property type="protein sequence ID" value="GEX79107.1"/>
    <property type="molecule type" value="Genomic_DNA"/>
</dbReference>
<feature type="non-terminal residue" evidence="2">
    <location>
        <position position="1"/>
    </location>
</feature>
<accession>A0A699H8G9</accession>
<dbReference type="PANTHER" id="PTHR11439">
    <property type="entry name" value="GAG-POL-RELATED RETROTRANSPOSON"/>
    <property type="match status" value="1"/>
</dbReference>
<sequence length="510" mass="57598">GCPSTRRSTSGYCVFLGDNLLSWSFKRQQTISRSSTEAEYRGVANVVAETAWLRNLLRELHSPLSAATLVYCDNVSSTYLSANPVQHQWTKHIEIDIHFVRDLVTAGQVRVLHVPSRYQYADIFTKGLPSALFEDFRFSLSVRLPPAPTRVGYEEMLPGRPPVKDDGGGAVVMMMVWVGDHCGGAMVLVVVEGAISLLTWIESMESVLHISKCLVESQVEFASRILQGRALTWWNTIVQTRGQTAAIAHPWEDFKKLLIEEYCPNDEIQKVKTKFWNYKMVGSDVDRNKRQMTGRNFVVTAPNQGHVQHHYAGQHPKCAKCNFHHSGNCPTYGRCNQVGHYARYCTGRTANERLRPTCYEGEEPNHFRRNCPRLNQATTSEGNHPNPMLAIKGNVKQGNDRNQAFLFDFDADYSFISTNLLPLIDMKHSVMFLGYEIEIASGMGWLSKLRATIVCFEKIVQIPLSNAEILEVHEERLKGNLKPLKTIKVDELKLDDIPVVRNFPNVSGLS</sequence>
<organism evidence="2">
    <name type="scientific">Tanacetum cinerariifolium</name>
    <name type="common">Dalmatian daisy</name>
    <name type="synonym">Chrysanthemum cinerariifolium</name>
    <dbReference type="NCBI Taxonomy" id="118510"/>
    <lineage>
        <taxon>Eukaryota</taxon>
        <taxon>Viridiplantae</taxon>
        <taxon>Streptophyta</taxon>
        <taxon>Embryophyta</taxon>
        <taxon>Tracheophyta</taxon>
        <taxon>Spermatophyta</taxon>
        <taxon>Magnoliopsida</taxon>
        <taxon>eudicotyledons</taxon>
        <taxon>Gunneridae</taxon>
        <taxon>Pentapetalae</taxon>
        <taxon>asterids</taxon>
        <taxon>campanulids</taxon>
        <taxon>Asterales</taxon>
        <taxon>Asteraceae</taxon>
        <taxon>Asteroideae</taxon>
        <taxon>Anthemideae</taxon>
        <taxon>Anthemidinae</taxon>
        <taxon>Tanacetum</taxon>
    </lineage>
</organism>
<protein>
    <submittedName>
        <fullName evidence="2">Ribonuclease H-like domain-containing protein</fullName>
    </submittedName>
</protein>
<dbReference type="PANTHER" id="PTHR11439:SF524">
    <property type="entry name" value="RNA-DIRECTED DNA POLYMERASE, PROTEIN KINASE RLK-PELLE-DLSV FAMILY"/>
    <property type="match status" value="1"/>
</dbReference>
<evidence type="ECO:0000313" key="2">
    <source>
        <dbReference type="EMBL" id="GEX79107.1"/>
    </source>
</evidence>
<dbReference type="Gene3D" id="4.10.60.10">
    <property type="entry name" value="Zinc finger, CCHC-type"/>
    <property type="match status" value="1"/>
</dbReference>
<evidence type="ECO:0000259" key="1">
    <source>
        <dbReference type="Pfam" id="PF03732"/>
    </source>
</evidence>
<dbReference type="InterPro" id="IPR005162">
    <property type="entry name" value="Retrotrans_gag_dom"/>
</dbReference>
<feature type="domain" description="Retrotransposon gag" evidence="1">
    <location>
        <begin position="221"/>
        <end position="281"/>
    </location>
</feature>
<dbReference type="AlphaFoldDB" id="A0A699H8G9"/>
<comment type="caution">
    <text evidence="2">The sequence shown here is derived from an EMBL/GenBank/DDBJ whole genome shotgun (WGS) entry which is preliminary data.</text>
</comment>
<reference evidence="2" key="1">
    <citation type="journal article" date="2019" name="Sci. Rep.">
        <title>Draft genome of Tanacetum cinerariifolium, the natural source of mosquito coil.</title>
        <authorList>
            <person name="Yamashiro T."/>
            <person name="Shiraishi A."/>
            <person name="Satake H."/>
            <person name="Nakayama K."/>
        </authorList>
    </citation>
    <scope>NUCLEOTIDE SEQUENCE</scope>
</reference>
<dbReference type="CDD" id="cd09272">
    <property type="entry name" value="RNase_HI_RT_Ty1"/>
    <property type="match status" value="1"/>
</dbReference>
<name>A0A699H8G9_TANCI</name>
<proteinExistence type="predicted"/>
<dbReference type="Pfam" id="PF03732">
    <property type="entry name" value="Retrotrans_gag"/>
    <property type="match status" value="1"/>
</dbReference>